<reference evidence="7 8" key="1">
    <citation type="journal article" date="2015" name="MBio">
        <title>Genome-Resolved Metagenomic Analysis Reveals Roles for Candidate Phyla and Other Microbial Community Members in Biogeochemical Transformations in Oil Reservoirs.</title>
        <authorList>
            <person name="Hu P."/>
            <person name="Tom L."/>
            <person name="Singh A."/>
            <person name="Thomas B.C."/>
            <person name="Baker B.J."/>
            <person name="Piceno Y.M."/>
            <person name="Andersen G.L."/>
            <person name="Banfield J.F."/>
        </authorList>
    </citation>
    <scope>NUCLEOTIDE SEQUENCE [LARGE SCALE GENOMIC DNA]</scope>
    <source>
        <strain evidence="7">46_26</strain>
    </source>
</reference>
<feature type="binding site" evidence="6">
    <location>
        <position position="130"/>
    </location>
    <ligand>
        <name>NAD(+)</name>
        <dbReference type="ChEBI" id="CHEBI:57540"/>
    </ligand>
</feature>
<keyword evidence="3 6" id="KW-0521">NADP</keyword>
<dbReference type="GO" id="GO:0051287">
    <property type="term" value="F:NAD binding"/>
    <property type="evidence" value="ECO:0007669"/>
    <property type="project" value="UniProtKB-ARBA"/>
</dbReference>
<gene>
    <name evidence="6" type="primary">nadK</name>
    <name evidence="7" type="ORF">XD57_0963</name>
</gene>
<feature type="binding site" evidence="6">
    <location>
        <position position="149"/>
    </location>
    <ligand>
        <name>NAD(+)</name>
        <dbReference type="ChEBI" id="CHEBI:57540"/>
    </ligand>
</feature>
<dbReference type="InterPro" id="IPR002504">
    <property type="entry name" value="NADK"/>
</dbReference>
<evidence type="ECO:0000256" key="2">
    <source>
        <dbReference type="ARBA" id="ARBA00022777"/>
    </source>
</evidence>
<comment type="catalytic activity">
    <reaction evidence="5 6">
        <text>NAD(+) + ATP = ADP + NADP(+) + H(+)</text>
        <dbReference type="Rhea" id="RHEA:18629"/>
        <dbReference type="ChEBI" id="CHEBI:15378"/>
        <dbReference type="ChEBI" id="CHEBI:30616"/>
        <dbReference type="ChEBI" id="CHEBI:57540"/>
        <dbReference type="ChEBI" id="CHEBI:58349"/>
        <dbReference type="ChEBI" id="CHEBI:456216"/>
        <dbReference type="EC" id="2.7.1.23"/>
    </reaction>
</comment>
<dbReference type="GO" id="GO:0046872">
    <property type="term" value="F:metal ion binding"/>
    <property type="evidence" value="ECO:0007669"/>
    <property type="project" value="UniProtKB-UniRule"/>
</dbReference>
<comment type="subcellular location">
    <subcellularLocation>
        <location evidence="6">Cytoplasm</location>
    </subcellularLocation>
</comment>
<dbReference type="GO" id="GO:0005524">
    <property type="term" value="F:ATP binding"/>
    <property type="evidence" value="ECO:0007669"/>
    <property type="project" value="UniProtKB-KW"/>
</dbReference>
<feature type="binding site" evidence="6">
    <location>
        <begin position="51"/>
        <end position="52"/>
    </location>
    <ligand>
        <name>NAD(+)</name>
        <dbReference type="ChEBI" id="CHEBI:57540"/>
    </ligand>
</feature>
<comment type="caution">
    <text evidence="7">The sequence shown here is derived from an EMBL/GenBank/DDBJ whole genome shotgun (WGS) entry which is preliminary data.</text>
</comment>
<evidence type="ECO:0000256" key="5">
    <source>
        <dbReference type="ARBA" id="ARBA00047925"/>
    </source>
</evidence>
<keyword evidence="6" id="KW-0067">ATP-binding</keyword>
<proteinExistence type="inferred from homology"/>
<evidence type="ECO:0000313" key="8">
    <source>
        <dbReference type="Proteomes" id="UP000058636"/>
    </source>
</evidence>
<dbReference type="InterPro" id="IPR016064">
    <property type="entry name" value="NAD/diacylglycerol_kinase_sf"/>
</dbReference>
<accession>A0A101EQB4</accession>
<dbReference type="SUPFAM" id="SSF111331">
    <property type="entry name" value="NAD kinase/diacylglycerol kinase-like"/>
    <property type="match status" value="1"/>
</dbReference>
<dbReference type="GO" id="GO:0006741">
    <property type="term" value="P:NADP+ biosynthetic process"/>
    <property type="evidence" value="ECO:0007669"/>
    <property type="project" value="UniProtKB-UniRule"/>
</dbReference>
<dbReference type="PATRIC" id="fig|93930.3.peg.1818"/>
<keyword evidence="6" id="KW-0963">Cytoplasm</keyword>
<dbReference type="Pfam" id="PF20143">
    <property type="entry name" value="NAD_kinase_C"/>
    <property type="match status" value="1"/>
</dbReference>
<dbReference type="InterPro" id="IPR017438">
    <property type="entry name" value="ATP-NAD_kinase_N"/>
</dbReference>
<dbReference type="EC" id="2.7.1.23" evidence="6"/>
<dbReference type="Gene3D" id="3.40.50.10330">
    <property type="entry name" value="Probable inorganic polyphosphate/atp-NAD kinase, domain 1"/>
    <property type="match status" value="1"/>
</dbReference>
<evidence type="ECO:0000256" key="3">
    <source>
        <dbReference type="ARBA" id="ARBA00022857"/>
    </source>
</evidence>
<dbReference type="PANTHER" id="PTHR20275:SF0">
    <property type="entry name" value="NAD KINASE"/>
    <property type="match status" value="1"/>
</dbReference>
<dbReference type="NCBIfam" id="NF010677">
    <property type="entry name" value="PRK14075.1"/>
    <property type="match status" value="1"/>
</dbReference>
<comment type="caution">
    <text evidence="6">Lacks conserved residue(s) required for the propagation of feature annotation.</text>
</comment>
<comment type="similarity">
    <text evidence="6">Belongs to the NAD kinase family.</text>
</comment>
<keyword evidence="6" id="KW-0547">Nucleotide-binding</keyword>
<dbReference type="GO" id="GO:0005737">
    <property type="term" value="C:cytoplasm"/>
    <property type="evidence" value="ECO:0007669"/>
    <property type="project" value="UniProtKB-SubCell"/>
</dbReference>
<name>A0A101EQB4_9THEM</name>
<dbReference type="InterPro" id="IPR017437">
    <property type="entry name" value="ATP-NAD_kinase_PpnK-typ_C"/>
</dbReference>
<dbReference type="PANTHER" id="PTHR20275">
    <property type="entry name" value="NAD KINASE"/>
    <property type="match status" value="1"/>
</dbReference>
<evidence type="ECO:0000256" key="6">
    <source>
        <dbReference type="HAMAP-Rule" id="MF_00361"/>
    </source>
</evidence>
<keyword evidence="2 6" id="KW-0418">Kinase</keyword>
<comment type="cofactor">
    <cofactor evidence="6">
        <name>a divalent metal cation</name>
        <dbReference type="ChEBI" id="CHEBI:60240"/>
    </cofactor>
</comment>
<sequence>MKIAILYREEREKEGKFLKEKISKEHEVIEFGKANAPGRVTADLIVVVGGDGTVLKAAKKAADGTPMVGFKAGRLGFLTSYTLDEIDRFLEDLRNWNFREETRWFIQIESELGNHLALNDVTLERDLSGKMVEIEVEVEHHSSMWFFADGVVISTPTGSTAYSLSIGGPIIFPECEVLEISPIAPQFFLTRSVVIPSNFKVVVESQRDINMLVDGVLTGKTKRIEVKKSRRYVRILRPPEYDYVTVIRDKLGYGRRIE</sequence>
<dbReference type="GO" id="GO:0003951">
    <property type="term" value="F:NAD+ kinase activity"/>
    <property type="evidence" value="ECO:0007669"/>
    <property type="project" value="UniProtKB-UniRule"/>
</dbReference>
<feature type="active site" description="Proton acceptor" evidence="6">
    <location>
        <position position="51"/>
    </location>
</feature>
<dbReference type="EMBL" id="LGFG01000073">
    <property type="protein sequence ID" value="KUK22932.1"/>
    <property type="molecule type" value="Genomic_DNA"/>
</dbReference>
<dbReference type="Proteomes" id="UP000058636">
    <property type="component" value="Unassembled WGS sequence"/>
</dbReference>
<feature type="binding site" evidence="6">
    <location>
        <position position="56"/>
    </location>
    <ligand>
        <name>NAD(+)</name>
        <dbReference type="ChEBI" id="CHEBI:57540"/>
    </ligand>
</feature>
<feature type="binding site" evidence="6">
    <location>
        <position position="184"/>
    </location>
    <ligand>
        <name>NAD(+)</name>
        <dbReference type="ChEBI" id="CHEBI:57540"/>
    </ligand>
</feature>
<feature type="binding site" evidence="6">
    <location>
        <begin position="119"/>
        <end position="120"/>
    </location>
    <ligand>
        <name>NAD(+)</name>
        <dbReference type="ChEBI" id="CHEBI:57540"/>
    </ligand>
</feature>
<protein>
    <recommendedName>
        <fullName evidence="6">NAD kinase</fullName>
        <ecNumber evidence="6">2.7.1.23</ecNumber>
    </recommendedName>
    <alternativeName>
        <fullName evidence="6">ATP-dependent NAD kinase</fullName>
    </alternativeName>
</protein>
<feature type="binding site" evidence="6">
    <location>
        <begin position="160"/>
        <end position="165"/>
    </location>
    <ligand>
        <name>NAD(+)</name>
        <dbReference type="ChEBI" id="CHEBI:57540"/>
    </ligand>
</feature>
<evidence type="ECO:0000256" key="4">
    <source>
        <dbReference type="ARBA" id="ARBA00023027"/>
    </source>
</evidence>
<dbReference type="Pfam" id="PF01513">
    <property type="entry name" value="NAD_kinase"/>
    <property type="match status" value="1"/>
</dbReference>
<dbReference type="SMR" id="A0A101EQB4"/>
<dbReference type="AlphaFoldDB" id="A0A101EQB4"/>
<evidence type="ECO:0000256" key="1">
    <source>
        <dbReference type="ARBA" id="ARBA00022679"/>
    </source>
</evidence>
<evidence type="ECO:0000313" key="7">
    <source>
        <dbReference type="EMBL" id="KUK22932.1"/>
    </source>
</evidence>
<dbReference type="GO" id="GO:0019674">
    <property type="term" value="P:NAD+ metabolic process"/>
    <property type="evidence" value="ECO:0007669"/>
    <property type="project" value="InterPro"/>
</dbReference>
<comment type="function">
    <text evidence="6">Involved in the regulation of the intracellular balance of NAD and NADP, and is a key enzyme in the biosynthesis of NADP. Catalyzes specifically the phosphorylation on 2'-hydroxyl of the adenosine moiety of NAD to yield NADP.</text>
</comment>
<keyword evidence="1 6" id="KW-0808">Transferase</keyword>
<dbReference type="Gene3D" id="2.60.200.30">
    <property type="entry name" value="Probable inorganic polyphosphate/atp-NAD kinase, domain 2"/>
    <property type="match status" value="1"/>
</dbReference>
<organism evidence="7 8">
    <name type="scientific">Thermotoga petrophila</name>
    <dbReference type="NCBI Taxonomy" id="93929"/>
    <lineage>
        <taxon>Bacteria</taxon>
        <taxon>Thermotogati</taxon>
        <taxon>Thermotogota</taxon>
        <taxon>Thermotogae</taxon>
        <taxon>Thermotogales</taxon>
        <taxon>Thermotogaceae</taxon>
        <taxon>Thermotoga</taxon>
    </lineage>
</organism>
<dbReference type="HAMAP" id="MF_00361">
    <property type="entry name" value="NAD_kinase"/>
    <property type="match status" value="1"/>
</dbReference>
<keyword evidence="4 6" id="KW-0520">NAD</keyword>